<dbReference type="PROSITE" id="PS50125">
    <property type="entry name" value="GUANYLATE_CYCLASE_2"/>
    <property type="match status" value="1"/>
</dbReference>
<dbReference type="SMART" id="SM00044">
    <property type="entry name" value="CYCc"/>
    <property type="match status" value="1"/>
</dbReference>
<evidence type="ECO:0000256" key="6">
    <source>
        <dbReference type="ARBA" id="ARBA00023239"/>
    </source>
</evidence>
<dbReference type="InterPro" id="IPR050401">
    <property type="entry name" value="Cyclic_nucleotide_synthase"/>
</dbReference>
<keyword evidence="2" id="KW-0812">Transmembrane</keyword>
<keyword evidence="6" id="KW-0456">Lyase</keyword>
<dbReference type="InterPro" id="IPR001054">
    <property type="entry name" value="A/G_cyclase"/>
</dbReference>
<evidence type="ECO:0000256" key="1">
    <source>
        <dbReference type="ARBA" id="ARBA00004167"/>
    </source>
</evidence>
<reference evidence="8" key="1">
    <citation type="submission" date="2016-06" db="UniProtKB">
        <authorList>
            <consortium name="WormBaseParasite"/>
        </authorList>
    </citation>
    <scope>IDENTIFICATION</scope>
</reference>
<sequence length="202" mass="23146">LRHPLHYPLGTQKGDVYSFAIIAHELFCYSPPFGDCDLALPDILERIRSGMPAFRPTVFYLGSLLPRGVNLVDHMFKLMQKYSAQLETEVQERTVELEEEKQKTEDLIAKMLPLSVAQALVAGKPVDPEAFENVTIYFSDIVGFSLISAKSTPLQTVDLLNDIYSTFDATIEKFDVYKVFPHLFMYLKDIKKFKNIKQYKKI</sequence>
<dbReference type="PANTHER" id="PTHR11920:SF501">
    <property type="entry name" value="GUANYLATE CYCLASE 32E"/>
    <property type="match status" value="1"/>
</dbReference>
<dbReference type="InterPro" id="IPR029787">
    <property type="entry name" value="Nucleotide_cyclase"/>
</dbReference>
<dbReference type="GO" id="GO:0001653">
    <property type="term" value="F:peptide receptor activity"/>
    <property type="evidence" value="ECO:0007669"/>
    <property type="project" value="TreeGrafter"/>
</dbReference>
<keyword evidence="4" id="KW-1133">Transmembrane helix</keyword>
<protein>
    <submittedName>
        <fullName evidence="8">Guanylate cyclase domain-containing protein</fullName>
    </submittedName>
</protein>
<dbReference type="GO" id="GO:0000166">
    <property type="term" value="F:nucleotide binding"/>
    <property type="evidence" value="ECO:0007669"/>
    <property type="project" value="UniProtKB-KW"/>
</dbReference>
<dbReference type="GO" id="GO:0035556">
    <property type="term" value="P:intracellular signal transduction"/>
    <property type="evidence" value="ECO:0007669"/>
    <property type="project" value="InterPro"/>
</dbReference>
<keyword evidence="3" id="KW-0547">Nucleotide-binding</keyword>
<dbReference type="GO" id="GO:0007168">
    <property type="term" value="P:receptor guanylyl cyclase signaling pathway"/>
    <property type="evidence" value="ECO:0007669"/>
    <property type="project" value="TreeGrafter"/>
</dbReference>
<proteinExistence type="predicted"/>
<feature type="domain" description="Guanylate cyclase" evidence="7">
    <location>
        <begin position="135"/>
        <end position="179"/>
    </location>
</feature>
<evidence type="ECO:0000256" key="5">
    <source>
        <dbReference type="ARBA" id="ARBA00023136"/>
    </source>
</evidence>
<dbReference type="SUPFAM" id="SSF55073">
    <property type="entry name" value="Nucleotide cyclase"/>
    <property type="match status" value="1"/>
</dbReference>
<comment type="subcellular location">
    <subcellularLocation>
        <location evidence="1">Membrane</location>
        <topology evidence="1">Single-pass membrane protein</topology>
    </subcellularLocation>
</comment>
<dbReference type="PANTHER" id="PTHR11920">
    <property type="entry name" value="GUANYLYL CYCLASE"/>
    <property type="match status" value="1"/>
</dbReference>
<evidence type="ECO:0000313" key="8">
    <source>
        <dbReference type="WBParaSite" id="SSLN_0001995601-mRNA-1"/>
    </source>
</evidence>
<accession>A0A183TRY2</accession>
<dbReference type="GO" id="GO:0004383">
    <property type="term" value="F:guanylate cyclase activity"/>
    <property type="evidence" value="ECO:0007669"/>
    <property type="project" value="TreeGrafter"/>
</dbReference>
<evidence type="ECO:0000256" key="2">
    <source>
        <dbReference type="ARBA" id="ARBA00022692"/>
    </source>
</evidence>
<dbReference type="GO" id="GO:0004016">
    <property type="term" value="F:adenylate cyclase activity"/>
    <property type="evidence" value="ECO:0007669"/>
    <property type="project" value="TreeGrafter"/>
</dbReference>
<dbReference type="Pfam" id="PF00211">
    <property type="entry name" value="Guanylate_cyc"/>
    <property type="match status" value="1"/>
</dbReference>
<dbReference type="WBParaSite" id="SSLN_0001995601-mRNA-1">
    <property type="protein sequence ID" value="SSLN_0001995601-mRNA-1"/>
    <property type="gene ID" value="SSLN_0001995601"/>
</dbReference>
<dbReference type="SUPFAM" id="SSF56112">
    <property type="entry name" value="Protein kinase-like (PK-like)"/>
    <property type="match status" value="1"/>
</dbReference>
<name>A0A183TRY2_SCHSO</name>
<keyword evidence="5" id="KW-0472">Membrane</keyword>
<dbReference type="AlphaFoldDB" id="A0A183TRY2"/>
<dbReference type="Gene3D" id="6.10.250.780">
    <property type="match status" value="1"/>
</dbReference>
<dbReference type="InterPro" id="IPR011009">
    <property type="entry name" value="Kinase-like_dom_sf"/>
</dbReference>
<evidence type="ECO:0000256" key="3">
    <source>
        <dbReference type="ARBA" id="ARBA00022741"/>
    </source>
</evidence>
<dbReference type="GO" id="GO:0005886">
    <property type="term" value="C:plasma membrane"/>
    <property type="evidence" value="ECO:0007669"/>
    <property type="project" value="TreeGrafter"/>
</dbReference>
<evidence type="ECO:0000259" key="7">
    <source>
        <dbReference type="PROSITE" id="PS50125"/>
    </source>
</evidence>
<dbReference type="Gene3D" id="3.30.70.1230">
    <property type="entry name" value="Nucleotide cyclase"/>
    <property type="match status" value="1"/>
</dbReference>
<evidence type="ECO:0000256" key="4">
    <source>
        <dbReference type="ARBA" id="ARBA00022989"/>
    </source>
</evidence>
<organism evidence="8">
    <name type="scientific">Schistocephalus solidus</name>
    <name type="common">Tapeworm</name>
    <dbReference type="NCBI Taxonomy" id="70667"/>
    <lineage>
        <taxon>Eukaryota</taxon>
        <taxon>Metazoa</taxon>
        <taxon>Spiralia</taxon>
        <taxon>Lophotrochozoa</taxon>
        <taxon>Platyhelminthes</taxon>
        <taxon>Cestoda</taxon>
        <taxon>Eucestoda</taxon>
        <taxon>Diphyllobothriidea</taxon>
        <taxon>Diphyllobothriidae</taxon>
        <taxon>Schistocephalus</taxon>
    </lineage>
</organism>